<evidence type="ECO:0000313" key="1">
    <source>
        <dbReference type="EMBL" id="HGG92466.1"/>
    </source>
</evidence>
<dbReference type="PROSITE" id="PS51257">
    <property type="entry name" value="PROKAR_LIPOPROTEIN"/>
    <property type="match status" value="1"/>
</dbReference>
<gene>
    <name evidence="1" type="ORF">ENR59_05880</name>
</gene>
<protein>
    <recommendedName>
        <fullName evidence="2">Lipoprotein</fullName>
    </recommendedName>
</protein>
<comment type="caution">
    <text evidence="1">The sequence shown here is derived from an EMBL/GenBank/DDBJ whole genome shotgun (WGS) entry which is preliminary data.</text>
</comment>
<proteinExistence type="predicted"/>
<accession>A0A7C4AGV7</accession>
<dbReference type="EMBL" id="DSRP01000410">
    <property type="protein sequence ID" value="HGG92466.1"/>
    <property type="molecule type" value="Genomic_DNA"/>
</dbReference>
<evidence type="ECO:0008006" key="2">
    <source>
        <dbReference type="Google" id="ProtNLM"/>
    </source>
</evidence>
<dbReference type="AlphaFoldDB" id="A0A7C4AGV7"/>
<sequence length="108" mass="11871">MTGRIIFIAFATVVFLCGCQPRGPMTDKEFMGFCAGADGRRGNCDSLGLCDEYLKAVGRPQKGLQECLQGCAGVERQLGARNRAGRCQATIKAGHDWCQRYCRTLYPE</sequence>
<organism evidence="1">
    <name type="scientific">Fundidesulfovibrio putealis</name>
    <dbReference type="NCBI Taxonomy" id="270496"/>
    <lineage>
        <taxon>Bacteria</taxon>
        <taxon>Pseudomonadati</taxon>
        <taxon>Thermodesulfobacteriota</taxon>
        <taxon>Desulfovibrionia</taxon>
        <taxon>Desulfovibrionales</taxon>
        <taxon>Desulfovibrionaceae</taxon>
        <taxon>Fundidesulfovibrio</taxon>
    </lineage>
</organism>
<name>A0A7C4AGV7_9BACT</name>
<reference evidence="1" key="1">
    <citation type="journal article" date="2020" name="mSystems">
        <title>Genome- and Community-Level Interaction Insights into Carbon Utilization and Element Cycling Functions of Hydrothermarchaeota in Hydrothermal Sediment.</title>
        <authorList>
            <person name="Zhou Z."/>
            <person name="Liu Y."/>
            <person name="Xu W."/>
            <person name="Pan J."/>
            <person name="Luo Z.H."/>
            <person name="Li M."/>
        </authorList>
    </citation>
    <scope>NUCLEOTIDE SEQUENCE [LARGE SCALE GENOMIC DNA]</scope>
    <source>
        <strain evidence="1">SpSt-413</strain>
    </source>
</reference>